<dbReference type="Pfam" id="PF15943">
    <property type="entry name" value="YdaS_toxin"/>
    <property type="match status" value="1"/>
</dbReference>
<dbReference type="GeneID" id="92910132"/>
<dbReference type="CDD" id="cd00093">
    <property type="entry name" value="HTH_XRE"/>
    <property type="match status" value="1"/>
</dbReference>
<protein>
    <submittedName>
        <fullName evidence="1">Helix-turn-helix domain-containing protein</fullName>
    </submittedName>
</protein>
<organism evidence="1 2">
    <name type="scientific">Achromobacter spanius</name>
    <dbReference type="NCBI Taxonomy" id="217203"/>
    <lineage>
        <taxon>Bacteria</taxon>
        <taxon>Pseudomonadati</taxon>
        <taxon>Pseudomonadota</taxon>
        <taxon>Betaproteobacteria</taxon>
        <taxon>Burkholderiales</taxon>
        <taxon>Alcaligenaceae</taxon>
        <taxon>Achromobacter</taxon>
    </lineage>
</organism>
<gene>
    <name evidence="1" type="ORF">C4E15_30030</name>
</gene>
<accession>A0A2K8S8G6</accession>
<dbReference type="EMBL" id="PREU01000026">
    <property type="protein sequence ID" value="PPA72558.1"/>
    <property type="molecule type" value="Genomic_DNA"/>
</dbReference>
<comment type="caution">
    <text evidence="1">The sequence shown here is derived from an EMBL/GenBank/DDBJ whole genome shotgun (WGS) entry which is preliminary data.</text>
</comment>
<evidence type="ECO:0000313" key="2">
    <source>
        <dbReference type="Proteomes" id="UP000239990"/>
    </source>
</evidence>
<dbReference type="InterPro" id="IPR031856">
    <property type="entry name" value="YdaS_toxin-like"/>
</dbReference>
<dbReference type="KEGG" id="asw:CVS48_24580"/>
<dbReference type="InterPro" id="IPR010982">
    <property type="entry name" value="Lambda_DNA-bd_dom_sf"/>
</dbReference>
<dbReference type="Proteomes" id="UP000239990">
    <property type="component" value="Unassembled WGS sequence"/>
</dbReference>
<name>A0A2K8S8G6_9BURK</name>
<dbReference type="OrthoDB" id="6446140at2"/>
<reference evidence="1 2" key="1">
    <citation type="submission" date="2018-02" db="EMBL/GenBank/DDBJ databases">
        <title>Draft Genome of Achromobacter spanius stain 6.</title>
        <authorList>
            <person name="Gunasekera T.S."/>
            <person name="Radwan O."/>
            <person name="Ruiz O.N."/>
        </authorList>
    </citation>
    <scope>NUCLEOTIDE SEQUENCE [LARGE SCALE GENOMIC DNA]</scope>
    <source>
        <strain evidence="1 2">6</strain>
    </source>
</reference>
<dbReference type="AlphaFoldDB" id="A0A2K8S8G6"/>
<dbReference type="Gene3D" id="1.10.260.40">
    <property type="entry name" value="lambda repressor-like DNA-binding domains"/>
    <property type="match status" value="1"/>
</dbReference>
<dbReference type="RefSeq" id="WP_100856727.1">
    <property type="nucleotide sequence ID" value="NZ_CADIJT010000011.1"/>
</dbReference>
<sequence length="80" mass="8588">MDLKTYINTSPRGTAANLAKAIGVSPSYLSQMASGQSPISPERCVAIERGTAGAVSRRDLWPDGWERIWPELAGEEARAA</sequence>
<dbReference type="InterPro" id="IPR001387">
    <property type="entry name" value="Cro/C1-type_HTH"/>
</dbReference>
<proteinExistence type="predicted"/>
<dbReference type="GO" id="GO:0003677">
    <property type="term" value="F:DNA binding"/>
    <property type="evidence" value="ECO:0007669"/>
    <property type="project" value="InterPro"/>
</dbReference>
<evidence type="ECO:0000313" key="1">
    <source>
        <dbReference type="EMBL" id="PPA72558.1"/>
    </source>
</evidence>
<dbReference type="SUPFAM" id="SSF47413">
    <property type="entry name" value="lambda repressor-like DNA-binding domains"/>
    <property type="match status" value="1"/>
</dbReference>